<sequence>MAPPRKPESPPSATVELAGLRLDELLAEVQDRLTEIVRTRDRLQGLLDAVLSVASGLELDSTLQRIVQAAVELVGARYGALGVLGPHEGLSEFVYEGIDPETRSHMGHLPEGRGLLGLLIKQPRLVRLADLSQHPASVGFPPNHPPMKRFLGAPVLVRDEVFGNIYLTEKRGGGEFTADDEIVLRALAAAAGVAVDNARLFEQGRKRQRWLEATAEIRAELLSGASGEDVLRLVAQRALELSSASGALILLKEEENLRVGAVAGQPGDRVVGLAAAVADLAIGEAFGTGTPMLIAQVTDVLEGEFGAVLASFGPGLAVPLRAPAGVIGVLLAIRDKGAAPFLPDEVPLLGSFADQAAMALELAEQQRAQRLLDVLADRDRIAQDLHDHVIQRLFAVGLSLQGTLRRTADRGVQVRIQRAVEQLDQTVHELRTSIFDLHSRGEQGTGSLRRRLLDVVAEVTADAEVNPSVRMSGAVDTLVPAAIAEHAEAVVREGVSNAVRHARAASVSVTVEATDQLVIEVADDGVGVAGEVARSGLANLENRAAACHGTFEVRAVPGEGTRLIWRVPLP</sequence>
<feature type="domain" description="GAF" evidence="11">
    <location>
        <begin position="226"/>
        <end position="370"/>
    </location>
</feature>
<evidence type="ECO:0000256" key="7">
    <source>
        <dbReference type="ARBA" id="ARBA00022777"/>
    </source>
</evidence>
<dbReference type="AlphaFoldDB" id="A0A5B2XFL5"/>
<dbReference type="GO" id="GO:0070026">
    <property type="term" value="F:nitric oxide binding"/>
    <property type="evidence" value="ECO:0007669"/>
    <property type="project" value="UniProtKB-ARBA"/>
</dbReference>
<dbReference type="SUPFAM" id="SSF55874">
    <property type="entry name" value="ATPase domain of HSP90 chaperone/DNA topoisomerase II/histidine kinase"/>
    <property type="match status" value="1"/>
</dbReference>
<evidence type="ECO:0000256" key="4">
    <source>
        <dbReference type="ARBA" id="ARBA00022553"/>
    </source>
</evidence>
<dbReference type="InterPro" id="IPR029016">
    <property type="entry name" value="GAF-like_dom_sf"/>
</dbReference>
<accession>A0A5B2XFL5</accession>
<dbReference type="EMBL" id="VUOB01000024">
    <property type="protein sequence ID" value="KAA2261845.1"/>
    <property type="molecule type" value="Genomic_DNA"/>
</dbReference>
<feature type="domain" description="GAF" evidence="11">
    <location>
        <begin position="58"/>
        <end position="205"/>
    </location>
</feature>
<dbReference type="GO" id="GO:0000155">
    <property type="term" value="F:phosphorelay sensor kinase activity"/>
    <property type="evidence" value="ECO:0007669"/>
    <property type="project" value="InterPro"/>
</dbReference>
<dbReference type="CDD" id="cd16917">
    <property type="entry name" value="HATPase_UhpB-NarQ-NarX-like"/>
    <property type="match status" value="1"/>
</dbReference>
<keyword evidence="7" id="KW-0418">Kinase</keyword>
<dbReference type="Gene3D" id="3.30.565.10">
    <property type="entry name" value="Histidine kinase-like ATPase, C-terminal domain"/>
    <property type="match status" value="1"/>
</dbReference>
<evidence type="ECO:0000256" key="2">
    <source>
        <dbReference type="ARBA" id="ARBA00001971"/>
    </source>
</evidence>
<evidence type="ECO:0000259" key="11">
    <source>
        <dbReference type="SMART" id="SM00065"/>
    </source>
</evidence>
<keyword evidence="10" id="KW-0902">Two-component regulatory system</keyword>
<dbReference type="InterPro" id="IPR011712">
    <property type="entry name" value="Sig_transdc_His_kin_sub3_dim/P"/>
</dbReference>
<dbReference type="InterPro" id="IPR003018">
    <property type="entry name" value="GAF"/>
</dbReference>
<dbReference type="SMART" id="SM00065">
    <property type="entry name" value="GAF"/>
    <property type="match status" value="2"/>
</dbReference>
<dbReference type="OrthoDB" id="5241249at2"/>
<dbReference type="GO" id="GO:0070025">
    <property type="term" value="F:carbon monoxide binding"/>
    <property type="evidence" value="ECO:0007669"/>
    <property type="project" value="UniProtKB-ARBA"/>
</dbReference>
<dbReference type="GO" id="GO:0046983">
    <property type="term" value="F:protein dimerization activity"/>
    <property type="evidence" value="ECO:0007669"/>
    <property type="project" value="InterPro"/>
</dbReference>
<dbReference type="Gene3D" id="3.30.450.40">
    <property type="match status" value="2"/>
</dbReference>
<dbReference type="GO" id="GO:0019826">
    <property type="term" value="F:oxygen sensor activity"/>
    <property type="evidence" value="ECO:0007669"/>
    <property type="project" value="UniProtKB-ARBA"/>
</dbReference>
<dbReference type="SUPFAM" id="SSF55781">
    <property type="entry name" value="GAF domain-like"/>
    <property type="match status" value="2"/>
</dbReference>
<evidence type="ECO:0000313" key="12">
    <source>
        <dbReference type="EMBL" id="KAA2261845.1"/>
    </source>
</evidence>
<dbReference type="GO" id="GO:0005524">
    <property type="term" value="F:ATP binding"/>
    <property type="evidence" value="ECO:0007669"/>
    <property type="project" value="UniProtKB-ARBA"/>
</dbReference>
<comment type="cofactor">
    <cofactor evidence="2">
        <name>heme</name>
        <dbReference type="ChEBI" id="CHEBI:30413"/>
    </cofactor>
</comment>
<dbReference type="GO" id="GO:0016020">
    <property type="term" value="C:membrane"/>
    <property type="evidence" value="ECO:0007669"/>
    <property type="project" value="InterPro"/>
</dbReference>
<name>A0A5B2XFL5_9PSEU</name>
<evidence type="ECO:0000256" key="6">
    <source>
        <dbReference type="ARBA" id="ARBA00022723"/>
    </source>
</evidence>
<comment type="caution">
    <text evidence="12">The sequence shown here is derived from an EMBL/GenBank/DDBJ whole genome shotgun (WGS) entry which is preliminary data.</text>
</comment>
<dbReference type="RefSeq" id="WP_149850199.1">
    <property type="nucleotide sequence ID" value="NZ_VUOB01000024.1"/>
</dbReference>
<reference evidence="12 13" key="2">
    <citation type="submission" date="2019-09" db="EMBL/GenBank/DDBJ databases">
        <authorList>
            <person name="Jin C."/>
        </authorList>
    </citation>
    <scope>NUCLEOTIDE SEQUENCE [LARGE SCALE GENOMIC DNA]</scope>
    <source>
        <strain evidence="12 13">AN110305</strain>
    </source>
</reference>
<keyword evidence="4" id="KW-0597">Phosphoprotein</keyword>
<evidence type="ECO:0000256" key="3">
    <source>
        <dbReference type="ARBA" id="ARBA00022490"/>
    </source>
</evidence>
<keyword evidence="9" id="KW-0408">Iron</keyword>
<keyword evidence="13" id="KW-1185">Reference proteome</keyword>
<dbReference type="Proteomes" id="UP000323454">
    <property type="component" value="Unassembled WGS sequence"/>
</dbReference>
<dbReference type="GO" id="GO:0000287">
    <property type="term" value="F:magnesium ion binding"/>
    <property type="evidence" value="ECO:0007669"/>
    <property type="project" value="UniProtKB-ARBA"/>
</dbReference>
<dbReference type="Pfam" id="PF01590">
    <property type="entry name" value="GAF"/>
    <property type="match status" value="1"/>
</dbReference>
<keyword evidence="6" id="KW-0479">Metal-binding</keyword>
<protein>
    <submittedName>
        <fullName evidence="12">GAF domain-containing protein</fullName>
    </submittedName>
</protein>
<reference evidence="12 13" key="1">
    <citation type="submission" date="2019-09" db="EMBL/GenBank/DDBJ databases">
        <title>Goodfellowia gen. nov., a new genus of the Pseudonocardineae related to Actinoalloteichus, containing Goodfellowia coeruleoviolacea gen. nov., comb. nov. gen. nov., comb. nov.</title>
        <authorList>
            <person name="Labeda D."/>
        </authorList>
    </citation>
    <scope>NUCLEOTIDE SEQUENCE [LARGE SCALE GENOMIC DNA]</scope>
    <source>
        <strain evidence="12 13">AN110305</strain>
    </source>
</reference>
<keyword evidence="3" id="KW-0963">Cytoplasm</keyword>
<dbReference type="GO" id="GO:0070483">
    <property type="term" value="P:detection of hypoxia"/>
    <property type="evidence" value="ECO:0007669"/>
    <property type="project" value="UniProtKB-ARBA"/>
</dbReference>
<gene>
    <name evidence="12" type="ORF">F0L68_15095</name>
</gene>
<organism evidence="12 13">
    <name type="scientific">Solihabitans fulvus</name>
    <dbReference type="NCBI Taxonomy" id="1892852"/>
    <lineage>
        <taxon>Bacteria</taxon>
        <taxon>Bacillati</taxon>
        <taxon>Actinomycetota</taxon>
        <taxon>Actinomycetes</taxon>
        <taxon>Pseudonocardiales</taxon>
        <taxon>Pseudonocardiaceae</taxon>
        <taxon>Solihabitans</taxon>
    </lineage>
</organism>
<dbReference type="InterPro" id="IPR050482">
    <property type="entry name" value="Sensor_HK_TwoCompSys"/>
</dbReference>
<dbReference type="GO" id="GO:0019825">
    <property type="term" value="F:oxygen binding"/>
    <property type="evidence" value="ECO:0007669"/>
    <property type="project" value="UniProtKB-ARBA"/>
</dbReference>
<dbReference type="Pfam" id="PF07730">
    <property type="entry name" value="HisKA_3"/>
    <property type="match status" value="1"/>
</dbReference>
<dbReference type="PANTHER" id="PTHR24421">
    <property type="entry name" value="NITRATE/NITRITE SENSOR PROTEIN NARX-RELATED"/>
    <property type="match status" value="1"/>
</dbReference>
<evidence type="ECO:0000256" key="10">
    <source>
        <dbReference type="ARBA" id="ARBA00023012"/>
    </source>
</evidence>
<evidence type="ECO:0000256" key="9">
    <source>
        <dbReference type="ARBA" id="ARBA00023004"/>
    </source>
</evidence>
<dbReference type="InterPro" id="IPR036890">
    <property type="entry name" value="HATPase_C_sf"/>
</dbReference>
<dbReference type="Pfam" id="PF02518">
    <property type="entry name" value="HATPase_c"/>
    <property type="match status" value="1"/>
</dbReference>
<dbReference type="Pfam" id="PF13185">
    <property type="entry name" value="GAF_2"/>
    <property type="match status" value="1"/>
</dbReference>
<evidence type="ECO:0000256" key="5">
    <source>
        <dbReference type="ARBA" id="ARBA00022679"/>
    </source>
</evidence>
<dbReference type="InterPro" id="IPR003594">
    <property type="entry name" value="HATPase_dom"/>
</dbReference>
<dbReference type="GO" id="GO:0020037">
    <property type="term" value="F:heme binding"/>
    <property type="evidence" value="ECO:0007669"/>
    <property type="project" value="UniProtKB-ARBA"/>
</dbReference>
<keyword evidence="8" id="KW-0460">Magnesium</keyword>
<evidence type="ECO:0000256" key="8">
    <source>
        <dbReference type="ARBA" id="ARBA00022842"/>
    </source>
</evidence>
<dbReference type="PANTHER" id="PTHR24421:SF56">
    <property type="entry name" value="OXYGEN SENSOR HISTIDINE KINASE RESPONSE REGULATOR DOST"/>
    <property type="match status" value="1"/>
</dbReference>
<evidence type="ECO:0000256" key="1">
    <source>
        <dbReference type="ARBA" id="ARBA00001946"/>
    </source>
</evidence>
<evidence type="ECO:0000313" key="13">
    <source>
        <dbReference type="Proteomes" id="UP000323454"/>
    </source>
</evidence>
<comment type="cofactor">
    <cofactor evidence="1">
        <name>Mg(2+)</name>
        <dbReference type="ChEBI" id="CHEBI:18420"/>
    </cofactor>
</comment>
<dbReference type="FunFam" id="3.30.450.40:FF:000052">
    <property type="entry name" value="Oxygen sensor histidine kinase response regulator DevS/DosS"/>
    <property type="match status" value="1"/>
</dbReference>
<proteinExistence type="predicted"/>
<keyword evidence="5" id="KW-0808">Transferase</keyword>
<dbReference type="Gene3D" id="1.20.5.1930">
    <property type="match status" value="1"/>
</dbReference>